<dbReference type="HOGENOM" id="CLU_954436_0_0_1"/>
<keyword evidence="2" id="KW-0812">Transmembrane</keyword>
<dbReference type="AlphaFoldDB" id="D8T1I7"/>
<dbReference type="InParanoid" id="D8T1I7"/>
<feature type="region of interest" description="Disordered" evidence="1">
    <location>
        <begin position="1"/>
        <end position="61"/>
    </location>
</feature>
<organism evidence="4">
    <name type="scientific">Selaginella moellendorffii</name>
    <name type="common">Spikemoss</name>
    <dbReference type="NCBI Taxonomy" id="88036"/>
    <lineage>
        <taxon>Eukaryota</taxon>
        <taxon>Viridiplantae</taxon>
        <taxon>Streptophyta</taxon>
        <taxon>Embryophyta</taxon>
        <taxon>Tracheophyta</taxon>
        <taxon>Lycopodiopsida</taxon>
        <taxon>Selaginellales</taxon>
        <taxon>Selaginellaceae</taxon>
        <taxon>Selaginella</taxon>
    </lineage>
</organism>
<dbReference type="Proteomes" id="UP000001514">
    <property type="component" value="Unassembled WGS sequence"/>
</dbReference>
<dbReference type="KEGG" id="smo:SELMODRAFT_428044"/>
<keyword evidence="4" id="KW-1185">Reference proteome</keyword>
<evidence type="ECO:0000256" key="2">
    <source>
        <dbReference type="SAM" id="Phobius"/>
    </source>
</evidence>
<accession>D8T1I7</accession>
<keyword evidence="2" id="KW-0472">Membrane</keyword>
<reference evidence="3 4" key="1">
    <citation type="journal article" date="2011" name="Science">
        <title>The Selaginella genome identifies genetic changes associated with the evolution of vascular plants.</title>
        <authorList>
            <person name="Banks J.A."/>
            <person name="Nishiyama T."/>
            <person name="Hasebe M."/>
            <person name="Bowman J.L."/>
            <person name="Gribskov M."/>
            <person name="dePamphilis C."/>
            <person name="Albert V.A."/>
            <person name="Aono N."/>
            <person name="Aoyama T."/>
            <person name="Ambrose B.A."/>
            <person name="Ashton N.W."/>
            <person name="Axtell M.J."/>
            <person name="Barker E."/>
            <person name="Barker M.S."/>
            <person name="Bennetzen J.L."/>
            <person name="Bonawitz N.D."/>
            <person name="Chapple C."/>
            <person name="Cheng C."/>
            <person name="Correa L.G."/>
            <person name="Dacre M."/>
            <person name="DeBarry J."/>
            <person name="Dreyer I."/>
            <person name="Elias M."/>
            <person name="Engstrom E.M."/>
            <person name="Estelle M."/>
            <person name="Feng L."/>
            <person name="Finet C."/>
            <person name="Floyd S.K."/>
            <person name="Frommer W.B."/>
            <person name="Fujita T."/>
            <person name="Gramzow L."/>
            <person name="Gutensohn M."/>
            <person name="Harholt J."/>
            <person name="Hattori M."/>
            <person name="Heyl A."/>
            <person name="Hirai T."/>
            <person name="Hiwatashi Y."/>
            <person name="Ishikawa M."/>
            <person name="Iwata M."/>
            <person name="Karol K.G."/>
            <person name="Koehler B."/>
            <person name="Kolukisaoglu U."/>
            <person name="Kubo M."/>
            <person name="Kurata T."/>
            <person name="Lalonde S."/>
            <person name="Li K."/>
            <person name="Li Y."/>
            <person name="Litt A."/>
            <person name="Lyons E."/>
            <person name="Manning G."/>
            <person name="Maruyama T."/>
            <person name="Michael T.P."/>
            <person name="Mikami K."/>
            <person name="Miyazaki S."/>
            <person name="Morinaga S."/>
            <person name="Murata T."/>
            <person name="Mueller-Roeber B."/>
            <person name="Nelson D.R."/>
            <person name="Obara M."/>
            <person name="Oguri Y."/>
            <person name="Olmstead R.G."/>
            <person name="Onodera N."/>
            <person name="Petersen B.L."/>
            <person name="Pils B."/>
            <person name="Prigge M."/>
            <person name="Rensing S.A."/>
            <person name="Riano-Pachon D.M."/>
            <person name="Roberts A.W."/>
            <person name="Sato Y."/>
            <person name="Scheller H.V."/>
            <person name="Schulz B."/>
            <person name="Schulz C."/>
            <person name="Shakirov E.V."/>
            <person name="Shibagaki N."/>
            <person name="Shinohara N."/>
            <person name="Shippen D.E."/>
            <person name="Soerensen I."/>
            <person name="Sotooka R."/>
            <person name="Sugimoto N."/>
            <person name="Sugita M."/>
            <person name="Sumikawa N."/>
            <person name="Tanurdzic M."/>
            <person name="Theissen G."/>
            <person name="Ulvskov P."/>
            <person name="Wakazuki S."/>
            <person name="Weng J.K."/>
            <person name="Willats W.W."/>
            <person name="Wipf D."/>
            <person name="Wolf P.G."/>
            <person name="Yang L."/>
            <person name="Zimmer A.D."/>
            <person name="Zhu Q."/>
            <person name="Mitros T."/>
            <person name="Hellsten U."/>
            <person name="Loque D."/>
            <person name="Otillar R."/>
            <person name="Salamov A."/>
            <person name="Schmutz J."/>
            <person name="Shapiro H."/>
            <person name="Lindquist E."/>
            <person name="Lucas S."/>
            <person name="Rokhsar D."/>
            <person name="Grigoriev I.V."/>
        </authorList>
    </citation>
    <scope>NUCLEOTIDE SEQUENCE [LARGE SCALE GENOMIC DNA]</scope>
</reference>
<protein>
    <submittedName>
        <fullName evidence="3">Uncharacterized protein</fullName>
    </submittedName>
</protein>
<dbReference type="EMBL" id="GL377662">
    <property type="protein sequence ID" value="EFJ09506.1"/>
    <property type="molecule type" value="Genomic_DNA"/>
</dbReference>
<sequence length="292" mass="31775">MARFAAPTPSPSPSHKKSSRSCAAAENSPAAGKSSPRRRGGRMPLELLDPQGGDRFVSGPDFDFEGRFAAAKTRESFHSRRMSLAPQQQEKDPSIERRRQRRMSLQAGSIHRLDKNGAKKASKIHPSGANAKNKGSSPPPVLVEKLYIEKSASVLWRDGLLQQWDNLLDNTSGGFKSITVAYEEHRKSLEPDPKQGDDQAQISSPCSCEGETSSSKDIHMVEISSEESDVPRMDEISPFPEKELDQELKNKGEERTGWTSYGFTAAAALVAAGIAILGCVIHGKVRACVSSS</sequence>
<dbReference type="Gramene" id="EFJ09506">
    <property type="protein sequence ID" value="EFJ09506"/>
    <property type="gene ID" value="SELMODRAFT_428044"/>
</dbReference>
<gene>
    <name evidence="3" type="ORF">SELMODRAFT_428044</name>
</gene>
<feature type="transmembrane region" description="Helical" evidence="2">
    <location>
        <begin position="258"/>
        <end position="281"/>
    </location>
</feature>
<evidence type="ECO:0000256" key="1">
    <source>
        <dbReference type="SAM" id="MobiDB-lite"/>
    </source>
</evidence>
<keyword evidence="2" id="KW-1133">Transmembrane helix</keyword>
<feature type="region of interest" description="Disordered" evidence="1">
    <location>
        <begin position="186"/>
        <end position="215"/>
    </location>
</feature>
<evidence type="ECO:0000313" key="3">
    <source>
        <dbReference type="EMBL" id="EFJ09506.1"/>
    </source>
</evidence>
<feature type="compositionally biased region" description="Polar residues" evidence="1">
    <location>
        <begin position="198"/>
        <end position="213"/>
    </location>
</feature>
<proteinExistence type="predicted"/>
<feature type="compositionally biased region" description="Basic and acidic residues" evidence="1">
    <location>
        <begin position="186"/>
        <end position="197"/>
    </location>
</feature>
<evidence type="ECO:0000313" key="4">
    <source>
        <dbReference type="Proteomes" id="UP000001514"/>
    </source>
</evidence>
<name>D8T1I7_SELML</name>
<feature type="region of interest" description="Disordered" evidence="1">
    <location>
        <begin position="73"/>
        <end position="138"/>
    </location>
</feature>